<dbReference type="EC" id="3.5.1.47" evidence="5"/>
<dbReference type="RefSeq" id="WP_213808465.1">
    <property type="nucleotide sequence ID" value="NZ_JAAMFK010000001.1"/>
</dbReference>
<dbReference type="Gene3D" id="3.30.70.360">
    <property type="match status" value="1"/>
</dbReference>
<comment type="similarity">
    <text evidence="5">Belongs to the peptidase M20A family. N-acetyldiaminopimelate deacetylase subfamily.</text>
</comment>
<keyword evidence="2 5" id="KW-0378">Hydrolase</keyword>
<comment type="catalytic activity">
    <reaction evidence="5">
        <text>N-acetyl-(2S,6S)-2,6-diaminopimelate + H2O = (2S,6S)-2,6-diaminopimelate + acetate</text>
        <dbReference type="Rhea" id="RHEA:20405"/>
        <dbReference type="ChEBI" id="CHEBI:15377"/>
        <dbReference type="ChEBI" id="CHEBI:30089"/>
        <dbReference type="ChEBI" id="CHEBI:57609"/>
        <dbReference type="ChEBI" id="CHEBI:58767"/>
        <dbReference type="EC" id="3.5.1.47"/>
    </reaction>
</comment>
<dbReference type="InterPro" id="IPR011650">
    <property type="entry name" value="Peptidase_M20_dimer"/>
</dbReference>
<keyword evidence="3 5" id="KW-0220">Diaminopimelate biosynthesis</keyword>
<keyword evidence="8" id="KW-1185">Reference proteome</keyword>
<proteinExistence type="inferred from homology"/>
<dbReference type="SUPFAM" id="SSF53187">
    <property type="entry name" value="Zn-dependent exopeptidases"/>
    <property type="match status" value="1"/>
</dbReference>
<dbReference type="Pfam" id="PF07687">
    <property type="entry name" value="M20_dimer"/>
    <property type="match status" value="1"/>
</dbReference>
<dbReference type="PANTHER" id="PTHR11014:SF98">
    <property type="entry name" value="N-ACETYLDIAMINOPIMELATE DEACETYLASE"/>
    <property type="match status" value="1"/>
</dbReference>
<accession>A0ABS5QYY5</accession>
<dbReference type="Gene3D" id="3.40.630.10">
    <property type="entry name" value="Zn peptidases"/>
    <property type="match status" value="1"/>
</dbReference>
<dbReference type="InterPro" id="IPR017439">
    <property type="entry name" value="Amidohydrolase"/>
</dbReference>
<feature type="domain" description="Peptidase M20 dimerisation" evidence="6">
    <location>
        <begin position="179"/>
        <end position="277"/>
    </location>
</feature>
<organism evidence="7 8">
    <name type="scientific">Fructobacillus broussonetiae</name>
    <dbReference type="NCBI Taxonomy" id="2713173"/>
    <lineage>
        <taxon>Bacteria</taxon>
        <taxon>Bacillati</taxon>
        <taxon>Bacillota</taxon>
        <taxon>Bacilli</taxon>
        <taxon>Lactobacillales</taxon>
        <taxon>Lactobacillaceae</taxon>
        <taxon>Fructobacillus</taxon>
    </lineage>
</organism>
<dbReference type="Pfam" id="PF01546">
    <property type="entry name" value="Peptidase_M20"/>
    <property type="match status" value="1"/>
</dbReference>
<evidence type="ECO:0000256" key="4">
    <source>
        <dbReference type="ARBA" id="ARBA00023154"/>
    </source>
</evidence>
<evidence type="ECO:0000256" key="1">
    <source>
        <dbReference type="ARBA" id="ARBA00022605"/>
    </source>
</evidence>
<dbReference type="Proteomes" id="UP001519504">
    <property type="component" value="Unassembled WGS sequence"/>
</dbReference>
<keyword evidence="1 5" id="KW-0028">Amino-acid biosynthesis</keyword>
<gene>
    <name evidence="7" type="ORF">G6R29_00850</name>
</gene>
<dbReference type="NCBIfam" id="TIGR01891">
    <property type="entry name" value="amidohydrolases"/>
    <property type="match status" value="1"/>
</dbReference>
<evidence type="ECO:0000256" key="2">
    <source>
        <dbReference type="ARBA" id="ARBA00022801"/>
    </source>
</evidence>
<dbReference type="EMBL" id="JAAMFK010000001">
    <property type="protein sequence ID" value="MBS9338182.1"/>
    <property type="molecule type" value="Genomic_DNA"/>
</dbReference>
<dbReference type="CDD" id="cd05670">
    <property type="entry name" value="M20_Acy1_YkuR-like"/>
    <property type="match status" value="1"/>
</dbReference>
<dbReference type="InterPro" id="IPR023905">
    <property type="entry name" value="AcetylDAP_deacetylase"/>
</dbReference>
<feature type="active site" description="Proton acceptor" evidence="5">
    <location>
        <position position="132"/>
    </location>
</feature>
<evidence type="ECO:0000313" key="8">
    <source>
        <dbReference type="Proteomes" id="UP001519504"/>
    </source>
</evidence>
<comment type="function">
    <text evidence="5">Catalyzes the conversion of N-acetyl-diaminopimelate to diaminopimelate and acetate.</text>
</comment>
<evidence type="ECO:0000256" key="5">
    <source>
        <dbReference type="HAMAP-Rule" id="MF_01692"/>
    </source>
</evidence>
<dbReference type="InterPro" id="IPR002933">
    <property type="entry name" value="Peptidase_M20"/>
</dbReference>
<dbReference type="InterPro" id="IPR036264">
    <property type="entry name" value="Bact_exopeptidase_dim_dom"/>
</dbReference>
<keyword evidence="4 5" id="KW-0457">Lysine biosynthesis</keyword>
<evidence type="ECO:0000259" key="6">
    <source>
        <dbReference type="Pfam" id="PF07687"/>
    </source>
</evidence>
<dbReference type="PANTHER" id="PTHR11014">
    <property type="entry name" value="PEPTIDASE M20 FAMILY MEMBER"/>
    <property type="match status" value="1"/>
</dbReference>
<reference evidence="7 8" key="1">
    <citation type="submission" date="2020-02" db="EMBL/GenBank/DDBJ databases">
        <title>Fructobacillus sp. isolated from paper mulberry of Taiwan.</title>
        <authorList>
            <person name="Lin S.-T."/>
        </authorList>
    </citation>
    <scope>NUCLEOTIDE SEQUENCE [LARGE SCALE GENOMIC DNA]</scope>
    <source>
        <strain evidence="7 8">M2-14</strain>
    </source>
</reference>
<feature type="active site" evidence="5">
    <location>
        <position position="73"/>
    </location>
</feature>
<evidence type="ECO:0000256" key="3">
    <source>
        <dbReference type="ARBA" id="ARBA00022915"/>
    </source>
</evidence>
<name>A0ABS5QYY5_9LACO</name>
<protein>
    <recommendedName>
        <fullName evidence="5">N-acetyldiaminopimelate deacetylase</fullName>
        <ecNumber evidence="5">3.5.1.47</ecNumber>
    </recommendedName>
</protein>
<sequence>MFREDELIDIRRALHKIPELALEEHETQNLLLKKLSQMNQENMVICRIEGLDTALMVKISGTNAKKTIGYRADMDALPVVEETGFDFASRHEGLMHACGHDIHLTVALGLIDYFSENQPKDDLLFFFQPAEEEKNGGKLAYELGAFEGDWRPDEIYALHDNPLLPVGKISCRMGTLFAGTVEVDVDFIGQNGHAAYPHDANDMVVAASAFVMQVQSVIARRIDPLKAAVATFGHLQAGTIRNVITGKARLEGTLRGLEQATLEQLMKHIQRVADGIALGYDCQVHVTFRQGGYLPVENAAKQTKDFISFMEEHHPNQFEITEPAMTGEDFGYLLSKIPGTMFWLGVEDDHPLHSVQFNPKEAAIVPAIEIIADFLTHRMQEKEENNV</sequence>
<dbReference type="HAMAP" id="MF_01692">
    <property type="entry name" value="DapEL"/>
    <property type="match status" value="1"/>
</dbReference>
<comment type="pathway">
    <text evidence="5">Amino-acid biosynthesis; L-lysine biosynthesis via DAP pathway; LL-2,6-diaminopimelate from (S)-tetrahydrodipicolinate (acetylase route): step 3/3.</text>
</comment>
<comment type="caution">
    <text evidence="7">The sequence shown here is derived from an EMBL/GenBank/DDBJ whole genome shotgun (WGS) entry which is preliminary data.</text>
</comment>
<dbReference type="PIRSF" id="PIRSF005962">
    <property type="entry name" value="Pept_M20D_amidohydro"/>
    <property type="match status" value="1"/>
</dbReference>
<evidence type="ECO:0000313" key="7">
    <source>
        <dbReference type="EMBL" id="MBS9338182.1"/>
    </source>
</evidence>
<dbReference type="SUPFAM" id="SSF55031">
    <property type="entry name" value="Bacterial exopeptidase dimerisation domain"/>
    <property type="match status" value="1"/>
</dbReference>